<organism evidence="1 2">
    <name type="scientific">Aspergillus avenaceus</name>
    <dbReference type="NCBI Taxonomy" id="36643"/>
    <lineage>
        <taxon>Eukaryota</taxon>
        <taxon>Fungi</taxon>
        <taxon>Dikarya</taxon>
        <taxon>Ascomycota</taxon>
        <taxon>Pezizomycotina</taxon>
        <taxon>Eurotiomycetes</taxon>
        <taxon>Eurotiomycetidae</taxon>
        <taxon>Eurotiales</taxon>
        <taxon>Aspergillaceae</taxon>
        <taxon>Aspergillus</taxon>
        <taxon>Aspergillus subgen. Circumdati</taxon>
    </lineage>
</organism>
<evidence type="ECO:0000313" key="2">
    <source>
        <dbReference type="Proteomes" id="UP000325780"/>
    </source>
</evidence>
<dbReference type="AlphaFoldDB" id="A0A5N6U4E7"/>
<reference evidence="1 2" key="1">
    <citation type="submission" date="2019-04" db="EMBL/GenBank/DDBJ databases">
        <title>Friends and foes A comparative genomics study of 23 Aspergillus species from section Flavi.</title>
        <authorList>
            <consortium name="DOE Joint Genome Institute"/>
            <person name="Kjaerbolling I."/>
            <person name="Vesth T."/>
            <person name="Frisvad J.C."/>
            <person name="Nybo J.L."/>
            <person name="Theobald S."/>
            <person name="Kildgaard S."/>
            <person name="Isbrandt T."/>
            <person name="Kuo A."/>
            <person name="Sato A."/>
            <person name="Lyhne E.K."/>
            <person name="Kogle M.E."/>
            <person name="Wiebenga A."/>
            <person name="Kun R.S."/>
            <person name="Lubbers R.J."/>
            <person name="Makela M.R."/>
            <person name="Barry K."/>
            <person name="Chovatia M."/>
            <person name="Clum A."/>
            <person name="Daum C."/>
            <person name="Haridas S."/>
            <person name="He G."/>
            <person name="LaButti K."/>
            <person name="Lipzen A."/>
            <person name="Mondo S."/>
            <person name="Riley R."/>
            <person name="Salamov A."/>
            <person name="Simmons B.A."/>
            <person name="Magnuson J.K."/>
            <person name="Henrissat B."/>
            <person name="Mortensen U.H."/>
            <person name="Larsen T.O."/>
            <person name="Devries R.P."/>
            <person name="Grigoriev I.V."/>
            <person name="Machida M."/>
            <person name="Baker S.E."/>
            <person name="Andersen M.R."/>
        </authorList>
    </citation>
    <scope>NUCLEOTIDE SEQUENCE [LARGE SCALE GENOMIC DNA]</scope>
    <source>
        <strain evidence="1 2">IBT 18842</strain>
    </source>
</reference>
<accession>A0A5N6U4E7</accession>
<dbReference type="Proteomes" id="UP000325780">
    <property type="component" value="Unassembled WGS sequence"/>
</dbReference>
<evidence type="ECO:0000313" key="1">
    <source>
        <dbReference type="EMBL" id="KAE8153466.1"/>
    </source>
</evidence>
<keyword evidence="2" id="KW-1185">Reference proteome</keyword>
<gene>
    <name evidence="1" type="ORF">BDV25DRAFT_149532</name>
</gene>
<dbReference type="EMBL" id="ML742039">
    <property type="protein sequence ID" value="KAE8153466.1"/>
    <property type="molecule type" value="Genomic_DNA"/>
</dbReference>
<protein>
    <submittedName>
        <fullName evidence="1">Uncharacterized protein</fullName>
    </submittedName>
</protein>
<name>A0A5N6U4E7_ASPAV</name>
<proteinExistence type="predicted"/>
<sequence length="90" mass="10368">MKVNEAKVDIYLQCSWILWLLVASLNRPPMAAAALLWVADTALYWLATPQLFRHQLHRWPTACPCLGLSPTWDNSILLYEMLKHGEVLLH</sequence>